<proteinExistence type="predicted"/>
<organism evidence="2 3">
    <name type="scientific">Portunus trituberculatus</name>
    <name type="common">Swimming crab</name>
    <name type="synonym">Neptunus trituberculatus</name>
    <dbReference type="NCBI Taxonomy" id="210409"/>
    <lineage>
        <taxon>Eukaryota</taxon>
        <taxon>Metazoa</taxon>
        <taxon>Ecdysozoa</taxon>
        <taxon>Arthropoda</taxon>
        <taxon>Crustacea</taxon>
        <taxon>Multicrustacea</taxon>
        <taxon>Malacostraca</taxon>
        <taxon>Eumalacostraca</taxon>
        <taxon>Eucarida</taxon>
        <taxon>Decapoda</taxon>
        <taxon>Pleocyemata</taxon>
        <taxon>Brachyura</taxon>
        <taxon>Eubrachyura</taxon>
        <taxon>Portunoidea</taxon>
        <taxon>Portunidae</taxon>
        <taxon>Portuninae</taxon>
        <taxon>Portunus</taxon>
    </lineage>
</organism>
<evidence type="ECO:0000313" key="3">
    <source>
        <dbReference type="Proteomes" id="UP000324222"/>
    </source>
</evidence>
<comment type="caution">
    <text evidence="2">The sequence shown here is derived from an EMBL/GenBank/DDBJ whole genome shotgun (WGS) entry which is preliminary data.</text>
</comment>
<reference evidence="2 3" key="1">
    <citation type="submission" date="2019-05" db="EMBL/GenBank/DDBJ databases">
        <title>Another draft genome of Portunus trituberculatus and its Hox gene families provides insights of decapod evolution.</title>
        <authorList>
            <person name="Jeong J.-H."/>
            <person name="Song I."/>
            <person name="Kim S."/>
            <person name="Choi T."/>
            <person name="Kim D."/>
            <person name="Ryu S."/>
            <person name="Kim W."/>
        </authorList>
    </citation>
    <scope>NUCLEOTIDE SEQUENCE [LARGE SCALE GENOMIC DNA]</scope>
    <source>
        <tissue evidence="2">Muscle</tissue>
    </source>
</reference>
<dbReference type="Proteomes" id="UP000324222">
    <property type="component" value="Unassembled WGS sequence"/>
</dbReference>
<evidence type="ECO:0000313" key="2">
    <source>
        <dbReference type="EMBL" id="MPC69259.1"/>
    </source>
</evidence>
<feature type="region of interest" description="Disordered" evidence="1">
    <location>
        <begin position="70"/>
        <end position="100"/>
    </location>
</feature>
<accession>A0A5B7HHQ3</accession>
<dbReference type="AlphaFoldDB" id="A0A5B7HHQ3"/>
<evidence type="ECO:0000256" key="1">
    <source>
        <dbReference type="SAM" id="MobiDB-lite"/>
    </source>
</evidence>
<dbReference type="EMBL" id="VSRR010029115">
    <property type="protein sequence ID" value="MPC69259.1"/>
    <property type="molecule type" value="Genomic_DNA"/>
</dbReference>
<protein>
    <submittedName>
        <fullName evidence="2">Uncharacterized protein</fullName>
    </submittedName>
</protein>
<feature type="compositionally biased region" description="Basic and acidic residues" evidence="1">
    <location>
        <begin position="1"/>
        <end position="11"/>
    </location>
</feature>
<gene>
    <name evidence="2" type="ORF">E2C01_063476</name>
</gene>
<name>A0A5B7HHQ3_PORTR</name>
<sequence>MPEGGREREGEWPGGASRDQREVVTHGAATPRKETKDYLHGAGDRGTAHITFRRREGVLVVVKGKDGVCVGEGGDPHSWEVSLTPHADHMSPKAPPHRPS</sequence>
<feature type="region of interest" description="Disordered" evidence="1">
    <location>
        <begin position="1"/>
        <end position="48"/>
    </location>
</feature>
<feature type="compositionally biased region" description="Basic and acidic residues" evidence="1">
    <location>
        <begin position="31"/>
        <end position="48"/>
    </location>
</feature>
<keyword evidence="3" id="KW-1185">Reference proteome</keyword>